<dbReference type="Pfam" id="PF09979">
    <property type="entry name" value="DUF2213"/>
    <property type="match status" value="1"/>
</dbReference>
<dbReference type="AlphaFoldDB" id="A0AA36HH98"/>
<dbReference type="InterPro" id="IPR011231">
    <property type="entry name" value="Phage_VT1-Sakai_H0018"/>
</dbReference>
<proteinExistence type="predicted"/>
<dbReference type="Proteomes" id="UP001176961">
    <property type="component" value="Unassembled WGS sequence"/>
</dbReference>
<gene>
    <name evidence="1" type="ORF">CYNAS_LOCUS22665</name>
</gene>
<dbReference type="InterPro" id="IPR016913">
    <property type="entry name" value="UCP029215"/>
</dbReference>
<dbReference type="Pfam" id="PF09956">
    <property type="entry name" value="Phage_cement_2"/>
    <property type="match status" value="1"/>
</dbReference>
<comment type="caution">
    <text evidence="1">The sequence shown here is derived from an EMBL/GenBank/DDBJ whole genome shotgun (WGS) entry which is preliminary data.</text>
</comment>
<organism evidence="1 2">
    <name type="scientific">Cylicocyclus nassatus</name>
    <name type="common">Nematode worm</name>
    <dbReference type="NCBI Taxonomy" id="53992"/>
    <lineage>
        <taxon>Eukaryota</taxon>
        <taxon>Metazoa</taxon>
        <taxon>Ecdysozoa</taxon>
        <taxon>Nematoda</taxon>
        <taxon>Chromadorea</taxon>
        <taxon>Rhabditida</taxon>
        <taxon>Rhabditina</taxon>
        <taxon>Rhabditomorpha</taxon>
        <taxon>Strongyloidea</taxon>
        <taxon>Strongylidae</taxon>
        <taxon>Cylicocyclus</taxon>
    </lineage>
</organism>
<evidence type="ECO:0000313" key="2">
    <source>
        <dbReference type="Proteomes" id="UP001176961"/>
    </source>
</evidence>
<dbReference type="EMBL" id="CATQJL010000353">
    <property type="protein sequence ID" value="CAJ0610682.1"/>
    <property type="molecule type" value="Genomic_DNA"/>
</dbReference>
<keyword evidence="2" id="KW-1185">Reference proteome</keyword>
<evidence type="ECO:0000313" key="1">
    <source>
        <dbReference type="EMBL" id="CAJ0610682.1"/>
    </source>
</evidence>
<reference evidence="1" key="1">
    <citation type="submission" date="2023-07" db="EMBL/GenBank/DDBJ databases">
        <authorList>
            <consortium name="CYATHOMIX"/>
        </authorList>
    </citation>
    <scope>NUCLEOTIDE SEQUENCE</scope>
    <source>
        <strain evidence="1">N/A</strain>
    </source>
</reference>
<sequence>MFEWKEKASNAILLDDNVGGKGKTFRTRFLQAGLVKYSFGVCLLEKETIDRFVYQFEGCPVIINHKDVTSESAKDDRVGVISKVEYNQYDGWYWAEGVIFEQEALNLIDKGYNVSCQYEITEYSVNKEGKLHNGNEYDKVILNGRPEHLAIVENPRYENAMIAVNALELGEDMQAVNDKKEFVTVGEDQAGSDTLVVVKKAAATDLPLGVVVYNPIKTGFAAGEMVSVFPDDSYVYLPANAATIKRGNKLQFTADGKVAATTTASNGYIGIAITQPSAVDDLIVVQIKASK</sequence>
<protein>
    <submittedName>
        <fullName evidence="1">Uncharacterized protein</fullName>
    </submittedName>
</protein>
<name>A0AA36HH98_CYLNA</name>
<accession>A0AA36HH98</accession>